<dbReference type="GO" id="GO:0006289">
    <property type="term" value="P:nucleotide-excision repair"/>
    <property type="evidence" value="ECO:0007669"/>
    <property type="project" value="InterPro"/>
</dbReference>
<evidence type="ECO:0000256" key="1">
    <source>
        <dbReference type="SAM" id="MobiDB-lite"/>
    </source>
</evidence>
<reference evidence="3 4" key="1">
    <citation type="journal article" date="2013" name="PLoS ONE">
        <title>Predicting the Proteins of Angomonas deanei, Strigomonas culicis and Their Respective Endosymbionts Reveals New Aspects of the Trypanosomatidae Family.</title>
        <authorList>
            <person name="Motta M.C."/>
            <person name="Martins A.C."/>
            <person name="de Souza S.S."/>
            <person name="Catta-Preta C.M."/>
            <person name="Silva R."/>
            <person name="Klein C.C."/>
            <person name="de Almeida L.G."/>
            <person name="de Lima Cunha O."/>
            <person name="Ciapina L.P."/>
            <person name="Brocchi M."/>
            <person name="Colabardini A.C."/>
            <person name="de Araujo Lima B."/>
            <person name="Machado C.R."/>
            <person name="de Almeida Soares C.M."/>
            <person name="Probst C.M."/>
            <person name="de Menezes C.B."/>
            <person name="Thompson C.E."/>
            <person name="Bartholomeu D.C."/>
            <person name="Gradia D.F."/>
            <person name="Pavoni D.P."/>
            <person name="Grisard E.C."/>
            <person name="Fantinatti-Garboggini F."/>
            <person name="Marchini F.K."/>
            <person name="Rodrigues-Luiz G.F."/>
            <person name="Wagner G."/>
            <person name="Goldman G.H."/>
            <person name="Fietto J.L."/>
            <person name="Elias M.C."/>
            <person name="Goldman M.H."/>
            <person name="Sagot M.F."/>
            <person name="Pereira M."/>
            <person name="Stoco P.H."/>
            <person name="de Mendonca-Neto R.P."/>
            <person name="Teixeira S.M."/>
            <person name="Maciel T.E."/>
            <person name="de Oliveira Mendes T.A."/>
            <person name="Urmenyi T.P."/>
            <person name="de Souza W."/>
            <person name="Schenkman S."/>
            <person name="de Vasconcelos A.T."/>
        </authorList>
    </citation>
    <scope>NUCLEOTIDE SEQUENCE [LARGE SCALE GENOMIC DNA]</scope>
</reference>
<dbReference type="SMART" id="SM00165">
    <property type="entry name" value="UBA"/>
    <property type="match status" value="1"/>
</dbReference>
<dbReference type="InterPro" id="IPR036353">
    <property type="entry name" value="XPC-bd_sf"/>
</dbReference>
<dbReference type="PROSITE" id="PS50030">
    <property type="entry name" value="UBA"/>
    <property type="match status" value="1"/>
</dbReference>
<dbReference type="EMBL" id="ATMH01009020">
    <property type="protein sequence ID" value="EPY20381.1"/>
    <property type="molecule type" value="Genomic_DNA"/>
</dbReference>
<proteinExistence type="predicted"/>
<dbReference type="Proteomes" id="UP000015354">
    <property type="component" value="Unassembled WGS sequence"/>
</dbReference>
<feature type="compositionally biased region" description="Low complexity" evidence="1">
    <location>
        <begin position="131"/>
        <end position="144"/>
    </location>
</feature>
<dbReference type="InterPro" id="IPR009060">
    <property type="entry name" value="UBA-like_sf"/>
</dbReference>
<feature type="domain" description="UBA" evidence="2">
    <location>
        <begin position="336"/>
        <end position="377"/>
    </location>
</feature>
<dbReference type="OrthoDB" id="419317at2759"/>
<sequence>MKLTLVNRTSSDSLLTDTQQSFDMEEVDIADPKATLLNVRATAAIRFKINIKSFWMHFDAAPTTAGDGTATAPRRVDLSNERQLLSQCGLQDGDTVVLYSQKRCREQVQTEYAHYVPEAKRARAEETEVTAPSAQAAAPVAATGAHDDAAPPAVHNDEDDADDAEEDSEDPVTTNKMELYSAFFESVPNLVEFRKQFLADPQASMLKMQKDNPALFQLIAANQEAWLELINDEETIKAIQEDQVEEIDLGDEPDEEMDEAQLAAFNRMLMEAGGAPNEDGEIEIDGESLRALLQGGSEDYEDGSQDGEGSDGEMLQTNSVIGPNVAVEKVLAYVPSDDEEKKIQDLVQLGFTYNQCKVAFYRCLRSVERAANMLFESPPKI</sequence>
<organism evidence="3 4">
    <name type="scientific">Strigomonas culicis</name>
    <dbReference type="NCBI Taxonomy" id="28005"/>
    <lineage>
        <taxon>Eukaryota</taxon>
        <taxon>Discoba</taxon>
        <taxon>Euglenozoa</taxon>
        <taxon>Kinetoplastea</taxon>
        <taxon>Metakinetoplastina</taxon>
        <taxon>Trypanosomatida</taxon>
        <taxon>Trypanosomatidae</taxon>
        <taxon>Strigomonadinae</taxon>
        <taxon>Strigomonas</taxon>
    </lineage>
</organism>
<dbReference type="GO" id="GO:0003684">
    <property type="term" value="F:damaged DNA binding"/>
    <property type="evidence" value="ECO:0007669"/>
    <property type="project" value="InterPro"/>
</dbReference>
<dbReference type="AlphaFoldDB" id="S9V0E9"/>
<evidence type="ECO:0000313" key="3">
    <source>
        <dbReference type="EMBL" id="EPY20381.1"/>
    </source>
</evidence>
<evidence type="ECO:0000313" key="4">
    <source>
        <dbReference type="Proteomes" id="UP000015354"/>
    </source>
</evidence>
<feature type="region of interest" description="Disordered" evidence="1">
    <location>
        <begin position="123"/>
        <end position="173"/>
    </location>
</feature>
<protein>
    <recommendedName>
        <fullName evidence="2">UBA domain-containing protein</fullName>
    </recommendedName>
</protein>
<gene>
    <name evidence="3" type="ORF">STCU_09020</name>
</gene>
<dbReference type="Gene3D" id="1.10.8.10">
    <property type="entry name" value="DNA helicase RuvA subunit, C-terminal domain"/>
    <property type="match status" value="1"/>
</dbReference>
<feature type="region of interest" description="Disordered" evidence="1">
    <location>
        <begin position="297"/>
        <end position="316"/>
    </location>
</feature>
<feature type="compositionally biased region" description="Acidic residues" evidence="1">
    <location>
        <begin position="157"/>
        <end position="170"/>
    </location>
</feature>
<evidence type="ECO:0000259" key="2">
    <source>
        <dbReference type="PROSITE" id="PS50030"/>
    </source>
</evidence>
<dbReference type="SUPFAM" id="SSF101238">
    <property type="entry name" value="XPC-binding domain"/>
    <property type="match status" value="1"/>
</dbReference>
<accession>S9V0E9</accession>
<name>S9V0E9_9TRYP</name>
<comment type="caution">
    <text evidence="3">The sequence shown here is derived from an EMBL/GenBank/DDBJ whole genome shotgun (WGS) entry which is preliminary data.</text>
</comment>
<feature type="compositionally biased region" description="Acidic residues" evidence="1">
    <location>
        <begin position="298"/>
        <end position="311"/>
    </location>
</feature>
<keyword evidence="4" id="KW-1185">Reference proteome</keyword>
<dbReference type="GO" id="GO:0043161">
    <property type="term" value="P:proteasome-mediated ubiquitin-dependent protein catabolic process"/>
    <property type="evidence" value="ECO:0007669"/>
    <property type="project" value="InterPro"/>
</dbReference>
<dbReference type="InterPro" id="IPR015940">
    <property type="entry name" value="UBA"/>
</dbReference>
<dbReference type="SUPFAM" id="SSF46934">
    <property type="entry name" value="UBA-like"/>
    <property type="match status" value="1"/>
</dbReference>
<dbReference type="Pfam" id="PF00627">
    <property type="entry name" value="UBA"/>
    <property type="match status" value="1"/>
</dbReference>